<dbReference type="PANTHER" id="PTHR33571:SF14">
    <property type="entry name" value="PROTEIN ADENYLYLTRANSFERASE MJ0435-RELATED"/>
    <property type="match status" value="1"/>
</dbReference>
<evidence type="ECO:0000256" key="5">
    <source>
        <dbReference type="ARBA" id="ARBA00022723"/>
    </source>
</evidence>
<dbReference type="EMBL" id="JAFGIX010000010">
    <property type="protein sequence ID" value="MBN1572034.1"/>
    <property type="molecule type" value="Genomic_DNA"/>
</dbReference>
<reference evidence="11" key="2">
    <citation type="submission" date="2021-01" db="EMBL/GenBank/DDBJ databases">
        <authorList>
            <person name="Hahn C.R."/>
            <person name="Youssef N.H."/>
            <person name="Elshahed M."/>
        </authorList>
    </citation>
    <scope>NUCLEOTIDE SEQUENCE</scope>
    <source>
        <strain evidence="11">Zod_Metabat.24</strain>
    </source>
</reference>
<dbReference type="PANTHER" id="PTHR33571">
    <property type="entry name" value="SSL8005 PROTEIN"/>
    <property type="match status" value="1"/>
</dbReference>
<comment type="caution">
    <text evidence="11">The sequence shown here is derived from an EMBL/GenBank/DDBJ whole genome shotgun (WGS) entry which is preliminary data.</text>
</comment>
<proteinExistence type="inferred from homology"/>
<dbReference type="CDD" id="cd05403">
    <property type="entry name" value="NT_KNTase_like"/>
    <property type="match status" value="1"/>
</dbReference>
<keyword evidence="2" id="KW-1277">Toxin-antitoxin system</keyword>
<evidence type="ECO:0000256" key="3">
    <source>
        <dbReference type="ARBA" id="ARBA00022679"/>
    </source>
</evidence>
<evidence type="ECO:0000256" key="8">
    <source>
        <dbReference type="ARBA" id="ARBA00022842"/>
    </source>
</evidence>
<name>A0A9D8KBV0_9DELT</name>
<dbReference type="GO" id="GO:0005524">
    <property type="term" value="F:ATP binding"/>
    <property type="evidence" value="ECO:0007669"/>
    <property type="project" value="UniProtKB-KW"/>
</dbReference>
<dbReference type="GO" id="GO:0016779">
    <property type="term" value="F:nucleotidyltransferase activity"/>
    <property type="evidence" value="ECO:0007669"/>
    <property type="project" value="UniProtKB-KW"/>
</dbReference>
<keyword evidence="6" id="KW-0547">Nucleotide-binding</keyword>
<organism evidence="11 12">
    <name type="scientific">Candidatus Zymogenus saltonus</name>
    <dbReference type="NCBI Taxonomy" id="2844893"/>
    <lineage>
        <taxon>Bacteria</taxon>
        <taxon>Deltaproteobacteria</taxon>
        <taxon>Candidatus Zymogenia</taxon>
        <taxon>Candidatus Zymogeniales</taxon>
        <taxon>Candidatus Zymogenaceae</taxon>
        <taxon>Candidatus Zymogenus</taxon>
    </lineage>
</organism>
<keyword evidence="5" id="KW-0479">Metal-binding</keyword>
<dbReference type="Proteomes" id="UP000809273">
    <property type="component" value="Unassembled WGS sequence"/>
</dbReference>
<evidence type="ECO:0000256" key="1">
    <source>
        <dbReference type="ARBA" id="ARBA00001946"/>
    </source>
</evidence>
<dbReference type="GO" id="GO:0046872">
    <property type="term" value="F:metal ion binding"/>
    <property type="evidence" value="ECO:0007669"/>
    <property type="project" value="UniProtKB-KW"/>
</dbReference>
<dbReference type="InterPro" id="IPR002934">
    <property type="entry name" value="Polymerase_NTP_transf_dom"/>
</dbReference>
<evidence type="ECO:0000259" key="10">
    <source>
        <dbReference type="Pfam" id="PF01909"/>
    </source>
</evidence>
<keyword evidence="3" id="KW-0808">Transferase</keyword>
<dbReference type="SUPFAM" id="SSF81301">
    <property type="entry name" value="Nucleotidyltransferase"/>
    <property type="match status" value="1"/>
</dbReference>
<dbReference type="Pfam" id="PF01909">
    <property type="entry name" value="NTP_transf_2"/>
    <property type="match status" value="1"/>
</dbReference>
<evidence type="ECO:0000313" key="11">
    <source>
        <dbReference type="EMBL" id="MBN1572034.1"/>
    </source>
</evidence>
<gene>
    <name evidence="11" type="ORF">JW984_02435</name>
</gene>
<keyword evidence="8" id="KW-0460">Magnesium</keyword>
<dbReference type="InterPro" id="IPR052038">
    <property type="entry name" value="Type-VII_TA_antitoxin"/>
</dbReference>
<evidence type="ECO:0000256" key="2">
    <source>
        <dbReference type="ARBA" id="ARBA00022649"/>
    </source>
</evidence>
<comment type="cofactor">
    <cofactor evidence="1">
        <name>Mg(2+)</name>
        <dbReference type="ChEBI" id="CHEBI:18420"/>
    </cofactor>
</comment>
<dbReference type="InterPro" id="IPR043519">
    <property type="entry name" value="NT_sf"/>
</dbReference>
<evidence type="ECO:0000256" key="7">
    <source>
        <dbReference type="ARBA" id="ARBA00022840"/>
    </source>
</evidence>
<evidence type="ECO:0000256" key="4">
    <source>
        <dbReference type="ARBA" id="ARBA00022695"/>
    </source>
</evidence>
<sequence>MHLSRDSIIKALSGSAGEIREKFGVRKIGLFGSYAEGGEESLSDIDILVEFEKNTLDNYMDLKVFLETLFNRDVDLVIEDNLKPRLRPKILKEVIYAEGL</sequence>
<keyword evidence="7" id="KW-0067">ATP-binding</keyword>
<protein>
    <submittedName>
        <fullName evidence="11">Nucleotidyltransferase family protein</fullName>
    </submittedName>
</protein>
<keyword evidence="4" id="KW-0548">Nucleotidyltransferase</keyword>
<dbReference type="Gene3D" id="3.30.460.10">
    <property type="entry name" value="Beta Polymerase, domain 2"/>
    <property type="match status" value="1"/>
</dbReference>
<comment type="similarity">
    <text evidence="9">Belongs to the MntA antitoxin family.</text>
</comment>
<evidence type="ECO:0000313" key="12">
    <source>
        <dbReference type="Proteomes" id="UP000809273"/>
    </source>
</evidence>
<reference evidence="11" key="1">
    <citation type="journal article" date="2021" name="Environ. Microbiol.">
        <title>Genomic characterization of three novel Desulfobacterota classes expand the metabolic and phylogenetic diversity of the phylum.</title>
        <authorList>
            <person name="Murphy C.L."/>
            <person name="Biggerstaff J."/>
            <person name="Eichhorn A."/>
            <person name="Ewing E."/>
            <person name="Shahan R."/>
            <person name="Soriano D."/>
            <person name="Stewart S."/>
            <person name="VanMol K."/>
            <person name="Walker R."/>
            <person name="Walters P."/>
            <person name="Elshahed M.S."/>
            <person name="Youssef N.H."/>
        </authorList>
    </citation>
    <scope>NUCLEOTIDE SEQUENCE</scope>
    <source>
        <strain evidence="11">Zod_Metabat.24</strain>
    </source>
</reference>
<accession>A0A9D8KBV0</accession>
<evidence type="ECO:0000256" key="6">
    <source>
        <dbReference type="ARBA" id="ARBA00022741"/>
    </source>
</evidence>
<dbReference type="AlphaFoldDB" id="A0A9D8KBV0"/>
<evidence type="ECO:0000256" key="9">
    <source>
        <dbReference type="ARBA" id="ARBA00038276"/>
    </source>
</evidence>
<feature type="domain" description="Polymerase nucleotidyl transferase" evidence="10">
    <location>
        <begin position="17"/>
        <end position="96"/>
    </location>
</feature>